<keyword evidence="2" id="KW-0812">Transmembrane</keyword>
<gene>
    <name evidence="3" type="ORF">RB614_14495</name>
</gene>
<feature type="region of interest" description="Disordered" evidence="1">
    <location>
        <begin position="60"/>
        <end position="130"/>
    </location>
</feature>
<evidence type="ECO:0000313" key="3">
    <source>
        <dbReference type="EMBL" id="MDQ7905725.1"/>
    </source>
</evidence>
<dbReference type="SUPFAM" id="SSF49785">
    <property type="entry name" value="Galactose-binding domain-like"/>
    <property type="match status" value="1"/>
</dbReference>
<evidence type="ECO:0000313" key="4">
    <source>
        <dbReference type="Proteomes" id="UP001230908"/>
    </source>
</evidence>
<keyword evidence="2" id="KW-1133">Transmembrane helix</keyword>
<dbReference type="Gene3D" id="2.60.120.260">
    <property type="entry name" value="Galactose-binding domain-like"/>
    <property type="match status" value="1"/>
</dbReference>
<dbReference type="Proteomes" id="UP001230908">
    <property type="component" value="Unassembled WGS sequence"/>
</dbReference>
<protein>
    <recommendedName>
        <fullName evidence="5">CBM6 domain-containing protein</fullName>
    </recommendedName>
</protein>
<sequence length="256" mass="25872">MSTDPVPEAPDPVRQLLHPPAIPARSLRAPHWAGIGGLAGAIVLAAIAIPPMISPAGERPAAFPAGATPPGTSSPPAEAGSPAAGAAPRPSLSPTAPPAEPGRLTAPTVPTGDPDTAAAPSPRGTPAGPTATVKRFTAVSVQAEDPGNLLADGAGVTSCATCEGGGRVRYLGKLTVYLDLPSAGSRTVTVTYESDGDRQIQVSTTDGRSWSFDTPGAGWETPRTFTFNAYLPAGRVALLFHNDNHPAADIDKVTIS</sequence>
<evidence type="ECO:0008006" key="5">
    <source>
        <dbReference type="Google" id="ProtNLM"/>
    </source>
</evidence>
<name>A0ABU0ZFA5_9ACTN</name>
<dbReference type="EMBL" id="JAVHUY010000012">
    <property type="protein sequence ID" value="MDQ7905725.1"/>
    <property type="molecule type" value="Genomic_DNA"/>
</dbReference>
<evidence type="ECO:0000256" key="2">
    <source>
        <dbReference type="SAM" id="Phobius"/>
    </source>
</evidence>
<dbReference type="InterPro" id="IPR008979">
    <property type="entry name" value="Galactose-bd-like_sf"/>
</dbReference>
<feature type="transmembrane region" description="Helical" evidence="2">
    <location>
        <begin position="29"/>
        <end position="49"/>
    </location>
</feature>
<reference evidence="3 4" key="1">
    <citation type="submission" date="2023-08" db="EMBL/GenBank/DDBJ databases">
        <title>Phytohabitans sansha sp. nov., isolated from marine sediment.</title>
        <authorList>
            <person name="Zhao Y."/>
            <person name="Yi K."/>
        </authorList>
    </citation>
    <scope>NUCLEOTIDE SEQUENCE [LARGE SCALE GENOMIC DNA]</scope>
    <source>
        <strain evidence="3 4">ZYX-F-186</strain>
    </source>
</reference>
<proteinExistence type="predicted"/>
<feature type="compositionally biased region" description="Low complexity" evidence="1">
    <location>
        <begin position="60"/>
        <end position="90"/>
    </location>
</feature>
<comment type="caution">
    <text evidence="3">The sequence shown here is derived from an EMBL/GenBank/DDBJ whole genome shotgun (WGS) entry which is preliminary data.</text>
</comment>
<evidence type="ECO:0000256" key="1">
    <source>
        <dbReference type="SAM" id="MobiDB-lite"/>
    </source>
</evidence>
<accession>A0ABU0ZFA5</accession>
<keyword evidence="2" id="KW-0472">Membrane</keyword>
<organism evidence="3 4">
    <name type="scientific">Phytohabitans maris</name>
    <dbReference type="NCBI Taxonomy" id="3071409"/>
    <lineage>
        <taxon>Bacteria</taxon>
        <taxon>Bacillati</taxon>
        <taxon>Actinomycetota</taxon>
        <taxon>Actinomycetes</taxon>
        <taxon>Micromonosporales</taxon>
        <taxon>Micromonosporaceae</taxon>
    </lineage>
</organism>
<dbReference type="RefSeq" id="WP_308712998.1">
    <property type="nucleotide sequence ID" value="NZ_JAVHUY010000012.1"/>
</dbReference>
<keyword evidence="4" id="KW-1185">Reference proteome</keyword>